<gene>
    <name evidence="2" type="ORF">ACIPEN_00820</name>
</gene>
<keyword evidence="3" id="KW-1185">Reference proteome</keyword>
<sequence length="258" mass="27637">MRLPAAIVLIIAFILPACAQAGEGFIHLDAGRENASIPVYAIDNPQATATLILLPGGDSGTGKIIGGKPGSMNFLTRSRQLFADQGFNVLVMFRASDLRMLDFPERISNEHVTEIRNVVDYAERTFGKPVWLVGTSRGTVSATAAAIALGKEHLAGLVLTSSVTNRKAGAIGSQDLDKIDIPTLVLHHKFDACPICVPSQAEAIVDKLKNAPARKFILVDGGSSPQGDPCEAMHWHGYPNFEAQTVKLISDWIRNPGS</sequence>
<dbReference type="GO" id="GO:0016787">
    <property type="term" value="F:hydrolase activity"/>
    <property type="evidence" value="ECO:0007669"/>
    <property type="project" value="UniProtKB-KW"/>
</dbReference>
<feature type="signal peptide" evidence="1">
    <location>
        <begin position="1"/>
        <end position="21"/>
    </location>
</feature>
<name>A0ABW8ESH7_9BURK</name>
<dbReference type="Gene3D" id="3.40.50.1820">
    <property type="entry name" value="alpha/beta hydrolase"/>
    <property type="match status" value="1"/>
</dbReference>
<comment type="caution">
    <text evidence="2">The sequence shown here is derived from an EMBL/GenBank/DDBJ whole genome shotgun (WGS) entry which is preliminary data.</text>
</comment>
<reference evidence="2 3" key="1">
    <citation type="submission" date="2024-10" db="EMBL/GenBank/DDBJ databases">
        <title>The Natural Products Discovery Center: Release of the First 8490 Sequenced Strains for Exploring Actinobacteria Biosynthetic Diversity.</title>
        <authorList>
            <person name="Kalkreuter E."/>
            <person name="Kautsar S.A."/>
            <person name="Yang D."/>
            <person name="Bader C.D."/>
            <person name="Teijaro C.N."/>
            <person name="Fluegel L."/>
            <person name="Davis C.M."/>
            <person name="Simpson J.R."/>
            <person name="Lauterbach L."/>
            <person name="Steele A.D."/>
            <person name="Gui C."/>
            <person name="Meng S."/>
            <person name="Li G."/>
            <person name="Viehrig K."/>
            <person name="Ye F."/>
            <person name="Su P."/>
            <person name="Kiefer A.F."/>
            <person name="Nichols A."/>
            <person name="Cepeda A.J."/>
            <person name="Yan W."/>
            <person name="Fan B."/>
            <person name="Jiang Y."/>
            <person name="Adhikari A."/>
            <person name="Zheng C.-J."/>
            <person name="Schuster L."/>
            <person name="Cowan T.M."/>
            <person name="Smanski M.J."/>
            <person name="Chevrette M.G."/>
            <person name="De Carvalho L.P.S."/>
            <person name="Shen B."/>
        </authorList>
    </citation>
    <scope>NUCLEOTIDE SEQUENCE [LARGE SCALE GENOMIC DNA]</scope>
    <source>
        <strain evidence="2 3">NPDC087045</strain>
    </source>
</reference>
<keyword evidence="2" id="KW-0378">Hydrolase</keyword>
<keyword evidence="1" id="KW-0732">Signal</keyword>
<accession>A0ABW8ESH7</accession>
<organism evidence="2 3">
    <name type="scientific">Herbaspirillum chlorophenolicum</name>
    <dbReference type="NCBI Taxonomy" id="211589"/>
    <lineage>
        <taxon>Bacteria</taxon>
        <taxon>Pseudomonadati</taxon>
        <taxon>Pseudomonadota</taxon>
        <taxon>Betaproteobacteria</taxon>
        <taxon>Burkholderiales</taxon>
        <taxon>Oxalobacteraceae</taxon>
        <taxon>Herbaspirillum</taxon>
    </lineage>
</organism>
<dbReference type="EC" id="3.4.-.-" evidence="2"/>
<evidence type="ECO:0000313" key="3">
    <source>
        <dbReference type="Proteomes" id="UP001617427"/>
    </source>
</evidence>
<dbReference type="SUPFAM" id="SSF53474">
    <property type="entry name" value="alpha/beta-Hydrolases"/>
    <property type="match status" value="1"/>
</dbReference>
<feature type="chain" id="PRO_5045105675" evidence="1">
    <location>
        <begin position="22"/>
        <end position="258"/>
    </location>
</feature>
<evidence type="ECO:0000313" key="2">
    <source>
        <dbReference type="EMBL" id="MFJ3044345.1"/>
    </source>
</evidence>
<proteinExistence type="predicted"/>
<dbReference type="RefSeq" id="WP_402697975.1">
    <property type="nucleotide sequence ID" value="NZ_JBIUZV010000001.1"/>
</dbReference>
<evidence type="ECO:0000256" key="1">
    <source>
        <dbReference type="SAM" id="SignalP"/>
    </source>
</evidence>
<protein>
    <submittedName>
        <fullName evidence="2">Alpha/beta hydrolase family protein</fullName>
        <ecNumber evidence="2">3.4.-.-</ecNumber>
    </submittedName>
</protein>
<dbReference type="InterPro" id="IPR029058">
    <property type="entry name" value="AB_hydrolase_fold"/>
</dbReference>
<dbReference type="EMBL" id="JBIUZV010000001">
    <property type="protein sequence ID" value="MFJ3044345.1"/>
    <property type="molecule type" value="Genomic_DNA"/>
</dbReference>
<dbReference type="Proteomes" id="UP001617427">
    <property type="component" value="Unassembled WGS sequence"/>
</dbReference>